<dbReference type="PANTHER" id="PTHR10996">
    <property type="entry name" value="2-HYDROXYACID DEHYDROGENASE-RELATED"/>
    <property type="match status" value="1"/>
</dbReference>
<dbReference type="PANTHER" id="PTHR10996:SF178">
    <property type="entry name" value="2-HYDROXYACID DEHYDROGENASE YGL185C-RELATED"/>
    <property type="match status" value="1"/>
</dbReference>
<dbReference type="GO" id="GO:0005829">
    <property type="term" value="C:cytosol"/>
    <property type="evidence" value="ECO:0007669"/>
    <property type="project" value="TreeGrafter"/>
</dbReference>
<evidence type="ECO:0000256" key="2">
    <source>
        <dbReference type="ARBA" id="ARBA00023002"/>
    </source>
</evidence>
<dbReference type="STRING" id="1123029.SAMN02745172_01361"/>
<evidence type="ECO:0000313" key="8">
    <source>
        <dbReference type="Proteomes" id="UP000186406"/>
    </source>
</evidence>
<dbReference type="InterPro" id="IPR006139">
    <property type="entry name" value="D-isomer_2_OHA_DH_cat_dom"/>
</dbReference>
<proteinExistence type="inferred from homology"/>
<organism evidence="7 8">
    <name type="scientific">Pseudoxanthobacter soli DSM 19599</name>
    <dbReference type="NCBI Taxonomy" id="1123029"/>
    <lineage>
        <taxon>Bacteria</taxon>
        <taxon>Pseudomonadati</taxon>
        <taxon>Pseudomonadota</taxon>
        <taxon>Alphaproteobacteria</taxon>
        <taxon>Hyphomicrobiales</taxon>
        <taxon>Segnochrobactraceae</taxon>
        <taxon>Pseudoxanthobacter</taxon>
    </lineage>
</organism>
<evidence type="ECO:0000313" key="7">
    <source>
        <dbReference type="EMBL" id="SHO63371.1"/>
    </source>
</evidence>
<keyword evidence="8" id="KW-1185">Reference proteome</keyword>
<dbReference type="Proteomes" id="UP000186406">
    <property type="component" value="Unassembled WGS sequence"/>
</dbReference>
<evidence type="ECO:0000256" key="1">
    <source>
        <dbReference type="ARBA" id="ARBA00022857"/>
    </source>
</evidence>
<dbReference type="InterPro" id="IPR050223">
    <property type="entry name" value="D-isomer_2-hydroxyacid_DH"/>
</dbReference>
<name>A0A1M7ZEM3_9HYPH</name>
<comment type="similarity">
    <text evidence="4">Belongs to the D-isomer specific 2-hydroxyacid dehydrogenase family.</text>
</comment>
<dbReference type="FunFam" id="3.40.50.720:FF:000213">
    <property type="entry name" value="Putative 2-hydroxyacid dehydrogenase"/>
    <property type="match status" value="1"/>
</dbReference>
<evidence type="ECO:0000256" key="4">
    <source>
        <dbReference type="RuleBase" id="RU003719"/>
    </source>
</evidence>
<dbReference type="CDD" id="cd12156">
    <property type="entry name" value="HPPR"/>
    <property type="match status" value="1"/>
</dbReference>
<dbReference type="RefSeq" id="WP_073626833.1">
    <property type="nucleotide sequence ID" value="NZ_FRXO01000002.1"/>
</dbReference>
<feature type="domain" description="D-isomer specific 2-hydroxyacid dehydrogenase NAD-binding" evidence="6">
    <location>
        <begin position="108"/>
        <end position="280"/>
    </location>
</feature>
<dbReference type="GO" id="GO:0030267">
    <property type="term" value="F:glyoxylate reductase (NADPH) activity"/>
    <property type="evidence" value="ECO:0007669"/>
    <property type="project" value="TreeGrafter"/>
</dbReference>
<protein>
    <submittedName>
        <fullName evidence="7">Lactate dehydrogenase</fullName>
    </submittedName>
</protein>
<dbReference type="GO" id="GO:0016618">
    <property type="term" value="F:hydroxypyruvate reductase [NAD(P)H] activity"/>
    <property type="evidence" value="ECO:0007669"/>
    <property type="project" value="TreeGrafter"/>
</dbReference>
<evidence type="ECO:0000256" key="3">
    <source>
        <dbReference type="ARBA" id="ARBA00023027"/>
    </source>
</evidence>
<reference evidence="7 8" key="1">
    <citation type="submission" date="2016-12" db="EMBL/GenBank/DDBJ databases">
        <authorList>
            <person name="Song W.-J."/>
            <person name="Kurnit D.M."/>
        </authorList>
    </citation>
    <scope>NUCLEOTIDE SEQUENCE [LARGE SCALE GENOMIC DNA]</scope>
    <source>
        <strain evidence="7 8">DSM 19599</strain>
    </source>
</reference>
<dbReference type="GO" id="GO:0051287">
    <property type="term" value="F:NAD binding"/>
    <property type="evidence" value="ECO:0007669"/>
    <property type="project" value="InterPro"/>
</dbReference>
<evidence type="ECO:0000259" key="5">
    <source>
        <dbReference type="Pfam" id="PF00389"/>
    </source>
</evidence>
<dbReference type="EMBL" id="FRXO01000002">
    <property type="protein sequence ID" value="SHO63371.1"/>
    <property type="molecule type" value="Genomic_DNA"/>
</dbReference>
<dbReference type="InterPro" id="IPR036291">
    <property type="entry name" value="NAD(P)-bd_dom_sf"/>
</dbReference>
<feature type="domain" description="D-isomer specific 2-hydroxyacid dehydrogenase catalytic" evidence="5">
    <location>
        <begin position="7"/>
        <end position="311"/>
    </location>
</feature>
<dbReference type="Pfam" id="PF02826">
    <property type="entry name" value="2-Hacid_dh_C"/>
    <property type="match status" value="1"/>
</dbReference>
<dbReference type="SUPFAM" id="SSF51735">
    <property type="entry name" value="NAD(P)-binding Rossmann-fold domains"/>
    <property type="match status" value="1"/>
</dbReference>
<gene>
    <name evidence="7" type="ORF">SAMN02745172_01361</name>
</gene>
<dbReference type="Gene3D" id="3.40.50.720">
    <property type="entry name" value="NAD(P)-binding Rossmann-like Domain"/>
    <property type="match status" value="2"/>
</dbReference>
<evidence type="ECO:0000259" key="6">
    <source>
        <dbReference type="Pfam" id="PF02826"/>
    </source>
</evidence>
<keyword evidence="1" id="KW-0521">NADP</keyword>
<dbReference type="OrthoDB" id="9793626at2"/>
<dbReference type="SUPFAM" id="SSF52283">
    <property type="entry name" value="Formate/glycerate dehydrogenase catalytic domain-like"/>
    <property type="match status" value="1"/>
</dbReference>
<accession>A0A1M7ZEM3</accession>
<dbReference type="InterPro" id="IPR006140">
    <property type="entry name" value="D-isomer_DH_NAD-bd"/>
</dbReference>
<keyword evidence="2 4" id="KW-0560">Oxidoreductase</keyword>
<keyword evidence="3" id="KW-0520">NAD</keyword>
<dbReference type="AlphaFoldDB" id="A0A1M7ZEM3"/>
<dbReference type="Pfam" id="PF00389">
    <property type="entry name" value="2-Hacid_dh"/>
    <property type="match status" value="1"/>
</dbReference>
<sequence length="312" mass="32647">MPADILLLSTLLPAQERALEQRFTVHRPAGNGEKAAFQRDVAPRIRGVVTGGSTGIGNDLVAQLPALEIVAINGVGFDKVDLDLARARGYRVTNTPDVLTDDVADLAVALMLMLSRRLVSADRFVRAGRWLNGEFPLATRASGRRYGILGLGRIGRAIAARLEGFGGEIAYCTRTPVSDVPYAYHPTVTELAAASDVLIVAANASPSTRHIVDAAVLDALGPTGALVNIARGSLVDEHALIDALIEGRIAGAGLDVFEAEPKVPQALINLSNVVLAPHVGSATAETRGAMGDLVLANLDAHFAGEPLPTPVV</sequence>